<dbReference type="GO" id="GO:0006310">
    <property type="term" value="P:DNA recombination"/>
    <property type="evidence" value="ECO:0007669"/>
    <property type="project" value="UniProtKB-KW"/>
</dbReference>
<comment type="similarity">
    <text evidence="1">Belongs to the 'phage' integrase family.</text>
</comment>
<evidence type="ECO:0000256" key="3">
    <source>
        <dbReference type="ARBA" id="ARBA00023125"/>
    </source>
</evidence>
<evidence type="ECO:0000256" key="2">
    <source>
        <dbReference type="ARBA" id="ARBA00022908"/>
    </source>
</evidence>
<evidence type="ECO:0000313" key="6">
    <source>
        <dbReference type="EMBL" id="XBY43816.1"/>
    </source>
</evidence>
<dbReference type="InterPro" id="IPR025166">
    <property type="entry name" value="Integrase_DNA_bind_dom"/>
</dbReference>
<keyword evidence="3 6" id="KW-0238">DNA-binding</keyword>
<dbReference type="PANTHER" id="PTHR30629:SF2">
    <property type="entry name" value="PROPHAGE INTEGRASE INTS-RELATED"/>
    <property type="match status" value="1"/>
</dbReference>
<reference evidence="6" key="1">
    <citation type="submission" date="2024-06" db="EMBL/GenBank/DDBJ databases">
        <title>Methylostella associata gen. nov., sp. nov., a novel Ancalomicrobiaceae-affiliated facultatively methylotrophic bacteria that feed on methanotrophs of the genus Methylococcus.</title>
        <authorList>
            <person name="Saltykova V."/>
            <person name="Danilova O.V."/>
            <person name="Oshkin I.Y."/>
            <person name="Belova S.E."/>
            <person name="Pimenov N.V."/>
            <person name="Dedysh S.N."/>
        </authorList>
    </citation>
    <scope>NUCLEOTIDE SEQUENCE</scope>
    <source>
        <strain evidence="6">S20</strain>
    </source>
</reference>
<dbReference type="InterPro" id="IPR013762">
    <property type="entry name" value="Integrase-like_cat_sf"/>
</dbReference>
<dbReference type="InterPro" id="IPR011010">
    <property type="entry name" value="DNA_brk_join_enz"/>
</dbReference>
<dbReference type="InterPro" id="IPR010998">
    <property type="entry name" value="Integrase_recombinase_N"/>
</dbReference>
<dbReference type="KEGG" id="mflg:ABS361_17355"/>
<dbReference type="RefSeq" id="WP_407048916.1">
    <property type="nucleotide sequence ID" value="NZ_CP158568.1"/>
</dbReference>
<evidence type="ECO:0000256" key="4">
    <source>
        <dbReference type="ARBA" id="ARBA00023172"/>
    </source>
</evidence>
<dbReference type="Pfam" id="PF13356">
    <property type="entry name" value="Arm-DNA-bind_3"/>
    <property type="match status" value="1"/>
</dbReference>
<dbReference type="InterPro" id="IPR050808">
    <property type="entry name" value="Phage_Integrase"/>
</dbReference>
<sequence>MAAKLLTAREVAAIKADGRHSIGDGLYLELVGNARRWFTRYTIQGRRREMQLGSAADVSLKEARELVADVRKAVRAGVDPIERRNAVEVEDAKTPSFGTFADELIGTIASGFRNEKHIYQWKQTLGDAYCASIRKKAVDAITTEDVVDILKPLWTTKQETASRLRGRIEKVLDAAKARGWRTGENPAQWRGHLDHLLPRRQKLQRGHQPAMPYDKVPAFISRLRGRDAVAARALEFLILTAARTGEVIGATWSEIDLGMKVWTVPADRMKAGREHRVPLSGRTVEILNEVVKLREREEPTAHLFPSSLRGQPLSNMAFKQLLVRMGETGFVPHGFRSSFRDWCGECTPFPREVAEAALAHIIGNSVEQAYRRGDALEKRREMMEAWAIYVGGTNAVHRGN</sequence>
<dbReference type="Pfam" id="PF22022">
    <property type="entry name" value="Phage_int_M"/>
    <property type="match status" value="1"/>
</dbReference>
<dbReference type="SUPFAM" id="SSF56349">
    <property type="entry name" value="DNA breaking-rejoining enzymes"/>
    <property type="match status" value="1"/>
</dbReference>
<evidence type="ECO:0000259" key="5">
    <source>
        <dbReference type="PROSITE" id="PS51898"/>
    </source>
</evidence>
<dbReference type="GO" id="GO:0003677">
    <property type="term" value="F:DNA binding"/>
    <property type="evidence" value="ECO:0007669"/>
    <property type="project" value="UniProtKB-KW"/>
</dbReference>
<dbReference type="GO" id="GO:0015074">
    <property type="term" value="P:DNA integration"/>
    <property type="evidence" value="ECO:0007669"/>
    <property type="project" value="UniProtKB-KW"/>
</dbReference>
<keyword evidence="4" id="KW-0233">DNA recombination</keyword>
<dbReference type="PANTHER" id="PTHR30629">
    <property type="entry name" value="PROPHAGE INTEGRASE"/>
    <property type="match status" value="1"/>
</dbReference>
<dbReference type="Gene3D" id="1.10.150.130">
    <property type="match status" value="1"/>
</dbReference>
<organism evidence="6">
    <name type="scientific">Methyloraptor flagellatus</name>
    <dbReference type="NCBI Taxonomy" id="3162530"/>
    <lineage>
        <taxon>Bacteria</taxon>
        <taxon>Pseudomonadati</taxon>
        <taxon>Pseudomonadota</taxon>
        <taxon>Alphaproteobacteria</taxon>
        <taxon>Hyphomicrobiales</taxon>
        <taxon>Ancalomicrobiaceae</taxon>
        <taxon>Methyloraptor</taxon>
    </lineage>
</organism>
<dbReference type="Pfam" id="PF00589">
    <property type="entry name" value="Phage_integrase"/>
    <property type="match status" value="1"/>
</dbReference>
<dbReference type="AlphaFoldDB" id="A0AAU7XA07"/>
<accession>A0AAU7XA07</accession>
<dbReference type="InterPro" id="IPR053876">
    <property type="entry name" value="Phage_int_M"/>
</dbReference>
<name>A0AAU7XA07_9HYPH</name>
<dbReference type="InterPro" id="IPR038488">
    <property type="entry name" value="Integrase_DNA-bd_sf"/>
</dbReference>
<gene>
    <name evidence="6" type="ORF">ABS361_17355</name>
</gene>
<keyword evidence="2" id="KW-0229">DNA integration</keyword>
<proteinExistence type="inferred from homology"/>
<dbReference type="PROSITE" id="PS51898">
    <property type="entry name" value="TYR_RECOMBINASE"/>
    <property type="match status" value="1"/>
</dbReference>
<dbReference type="InterPro" id="IPR002104">
    <property type="entry name" value="Integrase_catalytic"/>
</dbReference>
<dbReference type="Gene3D" id="1.10.443.10">
    <property type="entry name" value="Intergrase catalytic core"/>
    <property type="match status" value="1"/>
</dbReference>
<dbReference type="CDD" id="cd00801">
    <property type="entry name" value="INT_P4_C"/>
    <property type="match status" value="1"/>
</dbReference>
<dbReference type="EMBL" id="CP158568">
    <property type="protein sequence ID" value="XBY43816.1"/>
    <property type="molecule type" value="Genomic_DNA"/>
</dbReference>
<protein>
    <submittedName>
        <fullName evidence="6">Integrase arm-type DNA-binding domain-containing protein</fullName>
    </submittedName>
</protein>
<dbReference type="Gene3D" id="3.30.160.390">
    <property type="entry name" value="Integrase, DNA-binding domain"/>
    <property type="match status" value="1"/>
</dbReference>
<feature type="domain" description="Tyr recombinase" evidence="5">
    <location>
        <begin position="206"/>
        <end position="383"/>
    </location>
</feature>
<evidence type="ECO:0000256" key="1">
    <source>
        <dbReference type="ARBA" id="ARBA00008857"/>
    </source>
</evidence>